<organism evidence="2 3">
    <name type="scientific">Larinioides sclopetarius</name>
    <dbReference type="NCBI Taxonomy" id="280406"/>
    <lineage>
        <taxon>Eukaryota</taxon>
        <taxon>Metazoa</taxon>
        <taxon>Ecdysozoa</taxon>
        <taxon>Arthropoda</taxon>
        <taxon>Chelicerata</taxon>
        <taxon>Arachnida</taxon>
        <taxon>Araneae</taxon>
        <taxon>Araneomorphae</taxon>
        <taxon>Entelegynae</taxon>
        <taxon>Araneoidea</taxon>
        <taxon>Araneidae</taxon>
        <taxon>Larinioides</taxon>
    </lineage>
</organism>
<accession>A0AAV2A3G2</accession>
<dbReference type="Proteomes" id="UP001497382">
    <property type="component" value="Unassembled WGS sequence"/>
</dbReference>
<protein>
    <submittedName>
        <fullName evidence="2">Uncharacterized protein</fullName>
    </submittedName>
</protein>
<name>A0AAV2A3G2_9ARAC</name>
<feature type="transmembrane region" description="Helical" evidence="1">
    <location>
        <begin position="6"/>
        <end position="29"/>
    </location>
</feature>
<keyword evidence="1" id="KW-1133">Transmembrane helix</keyword>
<dbReference type="AlphaFoldDB" id="A0AAV2A3G2"/>
<evidence type="ECO:0000313" key="3">
    <source>
        <dbReference type="Proteomes" id="UP001497382"/>
    </source>
</evidence>
<comment type="caution">
    <text evidence="2">The sequence shown here is derived from an EMBL/GenBank/DDBJ whole genome shotgun (WGS) entry which is preliminary data.</text>
</comment>
<evidence type="ECO:0000256" key="1">
    <source>
        <dbReference type="SAM" id="Phobius"/>
    </source>
</evidence>
<keyword evidence="1" id="KW-0812">Transmembrane</keyword>
<reference evidence="2 3" key="1">
    <citation type="submission" date="2024-04" db="EMBL/GenBank/DDBJ databases">
        <authorList>
            <person name="Rising A."/>
            <person name="Reimegard J."/>
            <person name="Sonavane S."/>
            <person name="Akerstrom W."/>
            <person name="Nylinder S."/>
            <person name="Hedman E."/>
            <person name="Kallberg Y."/>
        </authorList>
    </citation>
    <scope>NUCLEOTIDE SEQUENCE [LARGE SCALE GENOMIC DNA]</scope>
</reference>
<keyword evidence="3" id="KW-1185">Reference proteome</keyword>
<evidence type="ECO:0000313" key="2">
    <source>
        <dbReference type="EMBL" id="CAL1278578.1"/>
    </source>
</evidence>
<dbReference type="EMBL" id="CAXIEN010000114">
    <property type="protein sequence ID" value="CAL1278578.1"/>
    <property type="molecule type" value="Genomic_DNA"/>
</dbReference>
<sequence length="49" mass="5213">TLGGVIALGGLIDTLATSTVGFVSGIIIIRCRSKYLKTQFLRIGKQVFS</sequence>
<feature type="non-terminal residue" evidence="2">
    <location>
        <position position="1"/>
    </location>
</feature>
<keyword evidence="1" id="KW-0472">Membrane</keyword>
<gene>
    <name evidence="2" type="ORF">LARSCL_LOCUS9868</name>
</gene>
<proteinExistence type="predicted"/>